<keyword evidence="5" id="KW-1185">Reference proteome</keyword>
<feature type="domain" description="DUF7683" evidence="1">
    <location>
        <begin position="4"/>
        <end position="79"/>
    </location>
</feature>
<dbReference type="Pfam" id="PF24731">
    <property type="entry name" value="DUF7683"/>
    <property type="match status" value="1"/>
</dbReference>
<dbReference type="AlphaFoldDB" id="A0A4U9IPK7"/>
<evidence type="ECO:0000259" key="1">
    <source>
        <dbReference type="Pfam" id="PF24731"/>
    </source>
</evidence>
<reference evidence="3 4" key="1">
    <citation type="submission" date="2019-05" db="EMBL/GenBank/DDBJ databases">
        <authorList>
            <consortium name="Pathogen Informatics"/>
        </authorList>
    </citation>
    <scope>NUCLEOTIDE SEQUENCE [LARGE SCALE GENOMIC DNA]</scope>
    <source>
        <strain evidence="3 4">NCTC13032</strain>
    </source>
</reference>
<evidence type="ECO:0000313" key="4">
    <source>
        <dbReference type="Proteomes" id="UP000310719"/>
    </source>
</evidence>
<accession>A0A4U9IPK7</accession>
<dbReference type="Proteomes" id="UP000310719">
    <property type="component" value="Chromosome"/>
</dbReference>
<dbReference type="EMBL" id="JAYMCU010000003">
    <property type="protein sequence ID" value="MEC3935047.1"/>
    <property type="molecule type" value="Genomic_DNA"/>
</dbReference>
<organism evidence="3 4">
    <name type="scientific">Leclercia adecarboxylata</name>
    <dbReference type="NCBI Taxonomy" id="83655"/>
    <lineage>
        <taxon>Bacteria</taxon>
        <taxon>Pseudomonadati</taxon>
        <taxon>Pseudomonadota</taxon>
        <taxon>Gammaproteobacteria</taxon>
        <taxon>Enterobacterales</taxon>
        <taxon>Enterobacteriaceae</taxon>
        <taxon>Leclercia</taxon>
    </lineage>
</organism>
<dbReference type="RefSeq" id="WP_032614356.1">
    <property type="nucleotide sequence ID" value="NZ_CBCXZU010000005.1"/>
</dbReference>
<gene>
    <name evidence="3" type="ORF">NCTC13032_06502</name>
    <name evidence="2" type="ORF">VOF76_02570</name>
</gene>
<dbReference type="InterPro" id="IPR056100">
    <property type="entry name" value="DUF7683"/>
</dbReference>
<reference evidence="2 5" key="2">
    <citation type="submission" date="2024-01" db="EMBL/GenBank/DDBJ databases">
        <title>Comparative Genomics of Leclercia adecarboxylata Strains Isolated from Several Sources.</title>
        <authorList>
            <person name="Yescas-Zazueta V."/>
            <person name="Balbuena-Alonso M.G."/>
            <person name="Valencia D."/>
            <person name="Mendez-Pfeiffer P.A."/>
            <person name="Ballesteros-Monrreal M.G."/>
            <person name="Rocha-Gracia R.D.C."/>
            <person name="Barrios-Villa E."/>
        </authorList>
    </citation>
    <scope>NUCLEOTIDE SEQUENCE [LARGE SCALE GENOMIC DNA]</scope>
    <source>
        <strain evidence="2 5">33MEM</strain>
    </source>
</reference>
<proteinExistence type="predicted"/>
<dbReference type="Proteomes" id="UP001357437">
    <property type="component" value="Unassembled WGS sequence"/>
</dbReference>
<dbReference type="KEGG" id="lax:APT61_02960"/>
<dbReference type="EMBL" id="LR590464">
    <property type="protein sequence ID" value="VTP80197.1"/>
    <property type="molecule type" value="Genomic_DNA"/>
</dbReference>
<name>A0A4U9IPK7_9ENTR</name>
<evidence type="ECO:0000313" key="5">
    <source>
        <dbReference type="Proteomes" id="UP001357437"/>
    </source>
</evidence>
<dbReference type="GeneID" id="30330836"/>
<evidence type="ECO:0000313" key="3">
    <source>
        <dbReference type="EMBL" id="VTP80197.1"/>
    </source>
</evidence>
<protein>
    <recommendedName>
        <fullName evidence="1">DUF7683 domain-containing protein</fullName>
    </recommendedName>
</protein>
<evidence type="ECO:0000313" key="2">
    <source>
        <dbReference type="EMBL" id="MEC3935047.1"/>
    </source>
</evidence>
<sequence length="84" mass="9634">MTIIYTVDAFDRVDELLVFEVEVPKEKLPEISKVMGWTEEDYNDFVAGLGGWNLTDQKVRAIEGILSKKFYQEDLDFQISGGEI</sequence>